<accession>A0A197JFF1</accession>
<dbReference type="AlphaFoldDB" id="A0A197JFF1"/>
<keyword evidence="1" id="KW-0812">Transmembrane</keyword>
<feature type="transmembrane region" description="Helical" evidence="1">
    <location>
        <begin position="158"/>
        <end position="176"/>
    </location>
</feature>
<evidence type="ECO:0000256" key="1">
    <source>
        <dbReference type="SAM" id="Phobius"/>
    </source>
</evidence>
<feature type="transmembrane region" description="Helical" evidence="1">
    <location>
        <begin position="51"/>
        <end position="71"/>
    </location>
</feature>
<reference evidence="2 3" key="1">
    <citation type="submission" date="2016-05" db="EMBL/GenBank/DDBJ databases">
        <title>Genome sequencing reveals origins of a unique bacterial endosymbiosis in the earliest lineages of terrestrial Fungi.</title>
        <authorList>
            <consortium name="DOE Joint Genome Institute"/>
            <person name="Uehling J."/>
            <person name="Gryganskyi A."/>
            <person name="Hameed K."/>
            <person name="Tschaplinski T."/>
            <person name="Misztal P."/>
            <person name="Wu S."/>
            <person name="Desiro A."/>
            <person name="Vande Pol N."/>
            <person name="Du Z.-Y."/>
            <person name="Zienkiewicz A."/>
            <person name="Zienkiewicz K."/>
            <person name="Morin E."/>
            <person name="Tisserant E."/>
            <person name="Splivallo R."/>
            <person name="Hainaut M."/>
            <person name="Henrissat B."/>
            <person name="Ohm R."/>
            <person name="Kuo A."/>
            <person name="Yan J."/>
            <person name="Lipzen A."/>
            <person name="Nolan M."/>
            <person name="Labutti K."/>
            <person name="Barry K."/>
            <person name="Goldstein A."/>
            <person name="Labbe J."/>
            <person name="Schadt C."/>
            <person name="Tuskan G."/>
            <person name="Grigoriev I."/>
            <person name="Martin F."/>
            <person name="Vilgalys R."/>
            <person name="Bonito G."/>
        </authorList>
    </citation>
    <scope>NUCLEOTIDE SEQUENCE [LARGE SCALE GENOMIC DNA]</scope>
    <source>
        <strain evidence="2 3">AG-77</strain>
    </source>
</reference>
<gene>
    <name evidence="2" type="ORF">K457DRAFT_197440</name>
</gene>
<evidence type="ECO:0000313" key="2">
    <source>
        <dbReference type="EMBL" id="OAQ23728.1"/>
    </source>
</evidence>
<keyword evidence="3" id="KW-1185">Reference proteome</keyword>
<dbReference type="EMBL" id="KV442110">
    <property type="protein sequence ID" value="OAQ23728.1"/>
    <property type="molecule type" value="Genomic_DNA"/>
</dbReference>
<dbReference type="Proteomes" id="UP000078512">
    <property type="component" value="Unassembled WGS sequence"/>
</dbReference>
<keyword evidence="1" id="KW-0472">Membrane</keyword>
<protein>
    <submittedName>
        <fullName evidence="2">Uncharacterized protein</fullName>
    </submittedName>
</protein>
<proteinExistence type="predicted"/>
<evidence type="ECO:0000313" key="3">
    <source>
        <dbReference type="Proteomes" id="UP000078512"/>
    </source>
</evidence>
<sequence>MATICLVFSFPSQSNNHPSSNNKQKWVYISSRTCGNSKKKGAIGNRSLQQVQAGCYIFFLVCLLTFALYSFKCTFRSAPHRFSFIPCTRQVNRAVQVQQELSSLLKYLLLTIAQVHRSNWARNGQRPARLLVYIYEQRGDKEGADNRTTHHLHLYHRLFIPFLFAPAEFHLFLFFFPSHFAVQIPSYILHTIPQKLYSAF</sequence>
<keyword evidence="1" id="KW-1133">Transmembrane helix</keyword>
<organism evidence="2 3">
    <name type="scientific">Linnemannia elongata AG-77</name>
    <dbReference type="NCBI Taxonomy" id="1314771"/>
    <lineage>
        <taxon>Eukaryota</taxon>
        <taxon>Fungi</taxon>
        <taxon>Fungi incertae sedis</taxon>
        <taxon>Mucoromycota</taxon>
        <taxon>Mortierellomycotina</taxon>
        <taxon>Mortierellomycetes</taxon>
        <taxon>Mortierellales</taxon>
        <taxon>Mortierellaceae</taxon>
        <taxon>Linnemannia</taxon>
    </lineage>
</organism>
<name>A0A197JFF1_9FUNG</name>